<comment type="caution">
    <text evidence="1">The sequence shown here is derived from an EMBL/GenBank/DDBJ whole genome shotgun (WGS) entry which is preliminary data.</text>
</comment>
<reference evidence="1 2" key="1">
    <citation type="journal article" date="2019" name="Sci. Rep.">
        <title>Orb-weaving spider Araneus ventricosus genome elucidates the spidroin gene catalogue.</title>
        <authorList>
            <person name="Kono N."/>
            <person name="Nakamura H."/>
            <person name="Ohtoshi R."/>
            <person name="Moran D.A.P."/>
            <person name="Shinohara A."/>
            <person name="Yoshida Y."/>
            <person name="Fujiwara M."/>
            <person name="Mori M."/>
            <person name="Tomita M."/>
            <person name="Arakawa K."/>
        </authorList>
    </citation>
    <scope>NUCLEOTIDE SEQUENCE [LARGE SCALE GENOMIC DNA]</scope>
</reference>
<name>A0A4Y2T5W6_ARAVE</name>
<dbReference type="AlphaFoldDB" id="A0A4Y2T5W6"/>
<dbReference type="OrthoDB" id="2800503at2759"/>
<protein>
    <recommendedName>
        <fullName evidence="3">Pre-C2HC domain-containing protein</fullName>
    </recommendedName>
</protein>
<accession>A0A4Y2T5W6</accession>
<evidence type="ECO:0008006" key="3">
    <source>
        <dbReference type="Google" id="ProtNLM"/>
    </source>
</evidence>
<sequence>MLKRTEHFIQDLKKIYDEWGPVESKLGGPYIKLFTQSDEASHNLTKFLRTNDMGYFIIVPRSERPIKVVIRGLPRDLNVDVLKKALVEEYEFVVDKVVQLTRFKTKEPLELFQVTLPNIEVNKSIWKITSLLYLKIKVVKFERKTGSIQCFNCNYWHHSTATCGFKPRCIKCGGQHAKDECTNPPETVKCINCKQEGHVASYRECPMFSKSNKNPAINERKQITSRKTDHSIPYASHFNKKRLQVKIPPESQIDVDRVKEATTANYIPEVEANELQDILYVLNETKRLFAGSDIKWLASQLRGKNDDVNSRFLDDLDNAHCKNREILATPTPTRYGLNSATTIHLALAKNFAYRYKIESISDLASDHNPVILNFDFNIVPLIVKRQKVSTNWDNFKNHLNKNVKIIFPKMLNSNDLENEVNKIMSDITNEYNNSSRPLKHHEELYLPPHLRELKTARNRSKKVWQRFRDPTSKNLFNRAQARFRNAMSEFNQSMYISQN</sequence>
<proteinExistence type="predicted"/>
<dbReference type="Gene3D" id="4.10.60.10">
    <property type="entry name" value="Zinc finger, CCHC-type"/>
    <property type="match status" value="1"/>
</dbReference>
<evidence type="ECO:0000313" key="1">
    <source>
        <dbReference type="EMBL" id="GBN96008.1"/>
    </source>
</evidence>
<dbReference type="EMBL" id="BGPR01026358">
    <property type="protein sequence ID" value="GBN96008.1"/>
    <property type="molecule type" value="Genomic_DNA"/>
</dbReference>
<gene>
    <name evidence="1" type="ORF">AVEN_81158_1</name>
</gene>
<organism evidence="1 2">
    <name type="scientific">Araneus ventricosus</name>
    <name type="common">Orbweaver spider</name>
    <name type="synonym">Epeira ventricosa</name>
    <dbReference type="NCBI Taxonomy" id="182803"/>
    <lineage>
        <taxon>Eukaryota</taxon>
        <taxon>Metazoa</taxon>
        <taxon>Ecdysozoa</taxon>
        <taxon>Arthropoda</taxon>
        <taxon>Chelicerata</taxon>
        <taxon>Arachnida</taxon>
        <taxon>Araneae</taxon>
        <taxon>Araneomorphae</taxon>
        <taxon>Entelegynae</taxon>
        <taxon>Araneoidea</taxon>
        <taxon>Araneidae</taxon>
        <taxon>Araneus</taxon>
    </lineage>
</organism>
<dbReference type="Proteomes" id="UP000499080">
    <property type="component" value="Unassembled WGS sequence"/>
</dbReference>
<keyword evidence="2" id="KW-1185">Reference proteome</keyword>
<evidence type="ECO:0000313" key="2">
    <source>
        <dbReference type="Proteomes" id="UP000499080"/>
    </source>
</evidence>